<protein>
    <submittedName>
        <fullName evidence="1">Uncharacterized protein</fullName>
    </submittedName>
</protein>
<evidence type="ECO:0000313" key="2">
    <source>
        <dbReference type="Proteomes" id="UP001172386"/>
    </source>
</evidence>
<sequence>MVAGSGDCGNHTQRVPYLVQSLQYDELANTALLQGTKGDWQSLVHAYELHIGKPTSMPQTKLKREDAKFNINKALDFASIKVEAEGLSGQIECPKPDCGLTGNVEVSIDVSVGLPEIIDKAVFRVQATGVAAQMKPKLTIGVEPEALKKDVVPKWSKDILTAVPIYAIVLGDLAELGVVADLLVGIEMTGLEGQFSVTAGAKATIPDTAYAEVDFKNLGNGIKHGQWTPSIDMLEPDISGSISAKFKVFAAPELKFAATGLHLGYEAGLQLNLPYYEAQATLKEDSSGGLCDKEDVTAAFALEGHFGAELKFKAGSVNDKTPLEWTIAVPVSKVPVSQPAPARVLVAIQRPDIVPAQQTSNVARSRKEAGTPVTQTAYQEPACRPQAALTQLASPFQATAEAILTFNAVSPKRITTKPQLRISALSMSRALARAGWWVNVSVRATARG</sequence>
<evidence type="ECO:0000313" key="1">
    <source>
        <dbReference type="EMBL" id="KAJ9652767.1"/>
    </source>
</evidence>
<dbReference type="Proteomes" id="UP001172386">
    <property type="component" value="Unassembled WGS sequence"/>
</dbReference>
<dbReference type="EMBL" id="JAPDRQ010000183">
    <property type="protein sequence ID" value="KAJ9652767.1"/>
    <property type="molecule type" value="Genomic_DNA"/>
</dbReference>
<accession>A0ACC2ZYG8</accession>
<proteinExistence type="predicted"/>
<keyword evidence="2" id="KW-1185">Reference proteome</keyword>
<gene>
    <name evidence="1" type="ORF">H2198_007994</name>
</gene>
<organism evidence="1 2">
    <name type="scientific">Neophaeococcomyces mojaviensis</name>
    <dbReference type="NCBI Taxonomy" id="3383035"/>
    <lineage>
        <taxon>Eukaryota</taxon>
        <taxon>Fungi</taxon>
        <taxon>Dikarya</taxon>
        <taxon>Ascomycota</taxon>
        <taxon>Pezizomycotina</taxon>
        <taxon>Eurotiomycetes</taxon>
        <taxon>Chaetothyriomycetidae</taxon>
        <taxon>Chaetothyriales</taxon>
        <taxon>Chaetothyriales incertae sedis</taxon>
        <taxon>Neophaeococcomyces</taxon>
    </lineage>
</organism>
<reference evidence="1" key="1">
    <citation type="submission" date="2022-10" db="EMBL/GenBank/DDBJ databases">
        <title>Culturing micro-colonial fungi from biological soil crusts in the Mojave desert and describing Neophaeococcomyces mojavensis, and introducing the new genera and species Taxawa tesnikishii.</title>
        <authorList>
            <person name="Kurbessoian T."/>
            <person name="Stajich J.E."/>
        </authorList>
    </citation>
    <scope>NUCLEOTIDE SEQUENCE</scope>
    <source>
        <strain evidence="1">JES_112</strain>
    </source>
</reference>
<name>A0ACC2ZYG8_9EURO</name>
<comment type="caution">
    <text evidence="1">The sequence shown here is derived from an EMBL/GenBank/DDBJ whole genome shotgun (WGS) entry which is preliminary data.</text>
</comment>